<dbReference type="GO" id="GO:0015074">
    <property type="term" value="P:DNA integration"/>
    <property type="evidence" value="ECO:0007669"/>
    <property type="project" value="InterPro"/>
</dbReference>
<dbReference type="PROSITE" id="PS51702">
    <property type="entry name" value="HTH_MU"/>
    <property type="match status" value="1"/>
</dbReference>
<evidence type="ECO:0000256" key="1">
    <source>
        <dbReference type="SAM" id="MobiDB-lite"/>
    </source>
</evidence>
<dbReference type="Pfam" id="PF02316">
    <property type="entry name" value="HTH_Tnp_Mu_1"/>
    <property type="match status" value="1"/>
</dbReference>
<evidence type="ECO:0000259" key="3">
    <source>
        <dbReference type="PROSITE" id="PS51702"/>
    </source>
</evidence>
<dbReference type="RefSeq" id="WP_132007512.1">
    <property type="nucleotide sequence ID" value="NZ_JBHUNN010000002.1"/>
</dbReference>
<dbReference type="InterPro" id="IPR015378">
    <property type="entry name" value="Transposase-like_Mu_C"/>
</dbReference>
<evidence type="ECO:0000313" key="4">
    <source>
        <dbReference type="EMBL" id="TCO12408.1"/>
    </source>
</evidence>
<dbReference type="Pfam" id="PF09299">
    <property type="entry name" value="Mu-transpos_C"/>
    <property type="match status" value="1"/>
</dbReference>
<dbReference type="InterPro" id="IPR001584">
    <property type="entry name" value="Integrase_cat-core"/>
</dbReference>
<dbReference type="InterPro" id="IPR036397">
    <property type="entry name" value="RNaseH_sf"/>
</dbReference>
<comment type="caution">
    <text evidence="4">The sequence shown here is derived from an EMBL/GenBank/DDBJ whole genome shotgun (WGS) entry which is preliminary data.</text>
</comment>
<keyword evidence="4" id="KW-0238">DNA-binding</keyword>
<proteinExistence type="predicted"/>
<dbReference type="Proteomes" id="UP000294881">
    <property type="component" value="Unassembled WGS sequence"/>
</dbReference>
<evidence type="ECO:0000259" key="2">
    <source>
        <dbReference type="PROSITE" id="PS50994"/>
    </source>
</evidence>
<dbReference type="PANTHER" id="PTHR35004:SF7">
    <property type="entry name" value="INTEGRASE PROTEIN"/>
    <property type="match status" value="1"/>
</dbReference>
<dbReference type="Gene3D" id="1.10.10.10">
    <property type="entry name" value="Winged helix-like DNA-binding domain superfamily/Winged helix DNA-binding domain"/>
    <property type="match status" value="1"/>
</dbReference>
<feature type="region of interest" description="Disordered" evidence="1">
    <location>
        <begin position="649"/>
        <end position="669"/>
    </location>
</feature>
<dbReference type="InterPro" id="IPR036388">
    <property type="entry name" value="WH-like_DNA-bd_sf"/>
</dbReference>
<dbReference type="AlphaFoldDB" id="A0A4R2GSG8"/>
<keyword evidence="5" id="KW-1185">Reference proteome</keyword>
<dbReference type="SUPFAM" id="SSF46955">
    <property type="entry name" value="Putative DNA-binding domain"/>
    <property type="match status" value="1"/>
</dbReference>
<dbReference type="Pfam" id="PF00665">
    <property type="entry name" value="rve"/>
    <property type="match status" value="1"/>
</dbReference>
<sequence length="728" mass="80081">MKVWLTSSEIAELALSGLPTTRQNIILLAEREDWARFGALCRKREGRGGGVEYHIALLPVAARWDYLGRHGQTAQQPETAAPAPLDAPGGRAGIELDARIALLDALAMFRRQSGVSLTVGISYFADLYTQGRVDVADWVRQAVPRLSARTLFRWHSAGRNGEIDRLAVDRGGTRRGRGILDAGDSGRVKAFILALVVQNPLYTTRQIHETIQSKYPNGIEVDGALRPVPSQRLVEMTLKRWKSEHNTELLALTNPDAFVSRTRVAGSYAHLVQGLNELWQIDASPVDALCLDGRHSVYICIDVWSRRMVLLVSRTPRSDAVQMLLRKAILLWGRPKAVKTDNGSDFVAKATRRLLAGVSIETITSTAFSPWQKGVVERAVRTFQTDCGRMLPGFIGHSVSDRKVIETRKAFAARLGVDDNKAFAVEMTAPELAAHADRWAGDIYAHQRHSALGMSPFAKAASWSGQIERVDPEALNVLLMPAPDSNGYRTVGKQGVRIAGHHYMAPGLLVGQRVFVRMDPEDAGRAWCFAEEDSATFIAEARCPELLGEDPAALRAAVAAAQKQLVEERTAEIKAARRKITSRTVLESRMELAARRNANLVQFPKRSEAVTTPALDAGLEVAARRRGDAPKAAPVTDEVAAILAQLEHEHQAEAPPAPKPTRASKVVKLRDTETEVQRYRRFLDIHKRLEAEEPITPAEAAFYGGYVQSAEKKALDDMVEVFGDEALG</sequence>
<feature type="domain" description="HTH Mu-type" evidence="3">
    <location>
        <begin position="3"/>
        <end position="74"/>
    </location>
</feature>
<organism evidence="4 5">
    <name type="scientific">Camelimonas lactis</name>
    <dbReference type="NCBI Taxonomy" id="659006"/>
    <lineage>
        <taxon>Bacteria</taxon>
        <taxon>Pseudomonadati</taxon>
        <taxon>Pseudomonadota</taxon>
        <taxon>Alphaproteobacteria</taxon>
        <taxon>Hyphomicrobiales</taxon>
        <taxon>Chelatococcaceae</taxon>
        <taxon>Camelimonas</taxon>
    </lineage>
</organism>
<accession>A0A4R2GSG8</accession>
<dbReference type="PROSITE" id="PS50994">
    <property type="entry name" value="INTEGRASE"/>
    <property type="match status" value="1"/>
</dbReference>
<dbReference type="InterPro" id="IPR012337">
    <property type="entry name" value="RNaseH-like_sf"/>
</dbReference>
<dbReference type="Gene3D" id="3.30.420.10">
    <property type="entry name" value="Ribonuclease H-like superfamily/Ribonuclease H"/>
    <property type="match status" value="1"/>
</dbReference>
<feature type="domain" description="Integrase catalytic" evidence="2">
    <location>
        <begin position="269"/>
        <end position="464"/>
    </location>
</feature>
<reference evidence="4 5" key="1">
    <citation type="submission" date="2019-03" db="EMBL/GenBank/DDBJ databases">
        <title>Genomic Encyclopedia of Type Strains, Phase IV (KMG-IV): sequencing the most valuable type-strain genomes for metagenomic binning, comparative biology and taxonomic classification.</title>
        <authorList>
            <person name="Goeker M."/>
        </authorList>
    </citation>
    <scope>NUCLEOTIDE SEQUENCE [LARGE SCALE GENOMIC DNA]</scope>
    <source>
        <strain evidence="4 5">DSM 22958</strain>
    </source>
</reference>
<dbReference type="InterPro" id="IPR003314">
    <property type="entry name" value="Mu-type_HTH"/>
</dbReference>
<dbReference type="EMBL" id="SLWL01000009">
    <property type="protein sequence ID" value="TCO12408.1"/>
    <property type="molecule type" value="Genomic_DNA"/>
</dbReference>
<name>A0A4R2GSG8_9HYPH</name>
<protein>
    <submittedName>
        <fullName evidence="4">Mu DNA-binding protein</fullName>
    </submittedName>
</protein>
<evidence type="ECO:0000313" key="5">
    <source>
        <dbReference type="Proteomes" id="UP000294881"/>
    </source>
</evidence>
<dbReference type="PANTHER" id="PTHR35004">
    <property type="entry name" value="TRANSPOSASE RV3428C-RELATED"/>
    <property type="match status" value="1"/>
</dbReference>
<dbReference type="OrthoDB" id="5287589at2"/>
<dbReference type="InterPro" id="IPR009061">
    <property type="entry name" value="DNA-bd_dom_put_sf"/>
</dbReference>
<gene>
    <name evidence="4" type="ORF">EV666_10955</name>
</gene>
<dbReference type="GO" id="GO:0003677">
    <property type="term" value="F:DNA binding"/>
    <property type="evidence" value="ECO:0007669"/>
    <property type="project" value="UniProtKB-KW"/>
</dbReference>
<dbReference type="SUPFAM" id="SSF53098">
    <property type="entry name" value="Ribonuclease H-like"/>
    <property type="match status" value="1"/>
</dbReference>